<dbReference type="GeneID" id="78250107"/>
<evidence type="ECO:0000313" key="3">
    <source>
        <dbReference type="EMBL" id="AGU15465.1"/>
    </source>
</evidence>
<dbReference type="OrthoDB" id="5244024at2"/>
<evidence type="ECO:0008006" key="5">
    <source>
        <dbReference type="Google" id="ProtNLM"/>
    </source>
</evidence>
<keyword evidence="2" id="KW-1133">Transmembrane helix</keyword>
<feature type="region of interest" description="Disordered" evidence="1">
    <location>
        <begin position="88"/>
        <end position="129"/>
    </location>
</feature>
<feature type="transmembrane region" description="Helical" evidence="2">
    <location>
        <begin position="64"/>
        <end position="84"/>
    </location>
</feature>
<dbReference type="Proteomes" id="UP000016943">
    <property type="component" value="Chromosome"/>
</dbReference>
<evidence type="ECO:0000256" key="2">
    <source>
        <dbReference type="SAM" id="Phobius"/>
    </source>
</evidence>
<dbReference type="InterPro" id="IPR021401">
    <property type="entry name" value="DUF3040"/>
</dbReference>
<dbReference type="EMBL" id="CP006365">
    <property type="protein sequence ID" value="AGU15465.1"/>
    <property type="molecule type" value="Genomic_DNA"/>
</dbReference>
<name>U3GVC7_9CORY</name>
<protein>
    <recommendedName>
        <fullName evidence="5">DUF3040 domain-containing protein</fullName>
    </recommendedName>
</protein>
<dbReference type="AlphaFoldDB" id="U3GVC7"/>
<dbReference type="Pfam" id="PF11239">
    <property type="entry name" value="DUF3040"/>
    <property type="match status" value="1"/>
</dbReference>
<dbReference type="PATRIC" id="fig|1348662.3.peg.1318"/>
<dbReference type="STRING" id="1348662.CARG_06705"/>
<dbReference type="KEGG" id="caz:CARG_06705"/>
<organism evidence="3 4">
    <name type="scientific">Corynebacterium argentoratense DSM 44202</name>
    <dbReference type="NCBI Taxonomy" id="1348662"/>
    <lineage>
        <taxon>Bacteria</taxon>
        <taxon>Bacillati</taxon>
        <taxon>Actinomycetota</taxon>
        <taxon>Actinomycetes</taxon>
        <taxon>Mycobacteriales</taxon>
        <taxon>Corynebacteriaceae</taxon>
        <taxon>Corynebacterium</taxon>
    </lineage>
</organism>
<evidence type="ECO:0000256" key="1">
    <source>
        <dbReference type="SAM" id="MobiDB-lite"/>
    </source>
</evidence>
<dbReference type="HOGENOM" id="CLU_133135_0_0_11"/>
<gene>
    <name evidence="3" type="ORF">CARG_06705</name>
</gene>
<dbReference type="RefSeq" id="WP_020976623.1">
    <property type="nucleotide sequence ID" value="NC_022198.1"/>
</dbReference>
<keyword evidence="2" id="KW-0812">Transmembrane</keyword>
<keyword evidence="2" id="KW-0472">Membrane</keyword>
<sequence>MSLSDREQQALREIEMSLMADDPNFGRIDEGPALPGVALRSIALFALGLCMLVGGIAFVKTSQLFLILSAVGFLVMFVAGIWFVRGSSANNQGGATPTSKRRLNSASKPAKSKKASSLEEDFYKRFNRD</sequence>
<reference evidence="3 4" key="1">
    <citation type="journal article" date="2013" name="Genome Announc.">
        <title>Whole-Genome Sequence of the Clinical Strain Corynebacterium argentoratense DSM 44202, Isolated from a Human Throat Specimen.</title>
        <authorList>
            <person name="Bomholt C."/>
            <person name="Glaub A."/>
            <person name="Gravermann K."/>
            <person name="Albersmeier A."/>
            <person name="Brinkrolf K."/>
            <person name="Ruckert C."/>
            <person name="Tauch A."/>
        </authorList>
    </citation>
    <scope>NUCLEOTIDE SEQUENCE [LARGE SCALE GENOMIC DNA]</scope>
    <source>
        <strain evidence="3">DSM 44202</strain>
    </source>
</reference>
<evidence type="ECO:0000313" key="4">
    <source>
        <dbReference type="Proteomes" id="UP000016943"/>
    </source>
</evidence>
<accession>U3GVC7</accession>
<feature type="compositionally biased region" description="Polar residues" evidence="1">
    <location>
        <begin position="88"/>
        <end position="98"/>
    </location>
</feature>
<keyword evidence="4" id="KW-1185">Reference proteome</keyword>
<proteinExistence type="predicted"/>
<dbReference type="eggNOG" id="ENOG5031JGA">
    <property type="taxonomic scope" value="Bacteria"/>
</dbReference>
<feature type="transmembrane region" description="Helical" evidence="2">
    <location>
        <begin position="37"/>
        <end position="58"/>
    </location>
</feature>